<gene>
    <name evidence="1" type="ORF">C8Q71DRAFT_277780</name>
</gene>
<name>A0ABQ8K4X8_9APHY</name>
<comment type="caution">
    <text evidence="1">The sequence shown here is derived from an EMBL/GenBank/DDBJ whole genome shotgun (WGS) entry which is preliminary data.</text>
</comment>
<accession>A0ABQ8K4X8</accession>
<sequence length="201" mass="22960">MVIYARRTNEVVVIHQTFISTRPQERTSRCGGSIVYFSASSASWTLYPLPPKYAKTSDRRAEDDLRDVELTCCRYWYYIAKDLYWTCLERTDGHLRLARSLHSNQGLLASRQLLAIKVRSRDSQCPPSTPWEARCVAIHVAAHLGTWCSSPAIHDAYPFGSLGRHAAIYRSIISSLHFSKQPHRSCSRNSRPQCLIHRQPA</sequence>
<dbReference type="EMBL" id="JADCUA010000023">
    <property type="protein sequence ID" value="KAH9832016.1"/>
    <property type="molecule type" value="Genomic_DNA"/>
</dbReference>
<organism evidence="1 2">
    <name type="scientific">Rhodofomes roseus</name>
    <dbReference type="NCBI Taxonomy" id="34475"/>
    <lineage>
        <taxon>Eukaryota</taxon>
        <taxon>Fungi</taxon>
        <taxon>Dikarya</taxon>
        <taxon>Basidiomycota</taxon>
        <taxon>Agaricomycotina</taxon>
        <taxon>Agaricomycetes</taxon>
        <taxon>Polyporales</taxon>
        <taxon>Rhodofomes</taxon>
    </lineage>
</organism>
<evidence type="ECO:0000313" key="2">
    <source>
        <dbReference type="Proteomes" id="UP000814176"/>
    </source>
</evidence>
<dbReference type="GeneID" id="71998201"/>
<keyword evidence="2" id="KW-1185">Reference proteome</keyword>
<dbReference type="Proteomes" id="UP000814176">
    <property type="component" value="Unassembled WGS sequence"/>
</dbReference>
<protein>
    <submittedName>
        <fullName evidence="1">Uncharacterized protein</fullName>
    </submittedName>
</protein>
<evidence type="ECO:0000313" key="1">
    <source>
        <dbReference type="EMBL" id="KAH9832016.1"/>
    </source>
</evidence>
<proteinExistence type="predicted"/>
<reference evidence="1 2" key="1">
    <citation type="journal article" date="2021" name="Environ. Microbiol.">
        <title>Gene family expansions and transcriptome signatures uncover fungal adaptations to wood decay.</title>
        <authorList>
            <person name="Hage H."/>
            <person name="Miyauchi S."/>
            <person name="Viragh M."/>
            <person name="Drula E."/>
            <person name="Min B."/>
            <person name="Chaduli D."/>
            <person name="Navarro D."/>
            <person name="Favel A."/>
            <person name="Norest M."/>
            <person name="Lesage-Meessen L."/>
            <person name="Balint B."/>
            <person name="Merenyi Z."/>
            <person name="de Eugenio L."/>
            <person name="Morin E."/>
            <person name="Martinez A.T."/>
            <person name="Baldrian P."/>
            <person name="Stursova M."/>
            <person name="Martinez M.J."/>
            <person name="Novotny C."/>
            <person name="Magnuson J.K."/>
            <person name="Spatafora J.W."/>
            <person name="Maurice S."/>
            <person name="Pangilinan J."/>
            <person name="Andreopoulos W."/>
            <person name="LaButti K."/>
            <person name="Hundley H."/>
            <person name="Na H."/>
            <person name="Kuo A."/>
            <person name="Barry K."/>
            <person name="Lipzen A."/>
            <person name="Henrissat B."/>
            <person name="Riley R."/>
            <person name="Ahrendt S."/>
            <person name="Nagy L.G."/>
            <person name="Grigoriev I.V."/>
            <person name="Martin F."/>
            <person name="Rosso M.N."/>
        </authorList>
    </citation>
    <scope>NUCLEOTIDE SEQUENCE [LARGE SCALE GENOMIC DNA]</scope>
    <source>
        <strain evidence="1 2">CIRM-BRFM 1785</strain>
    </source>
</reference>
<dbReference type="RefSeq" id="XP_047775062.1">
    <property type="nucleotide sequence ID" value="XM_047917469.1"/>
</dbReference>